<evidence type="ECO:0000313" key="3">
    <source>
        <dbReference type="Proteomes" id="UP000035642"/>
    </source>
</evidence>
<feature type="domain" description="7TM GPCR serpentine receptor class x (Srx)" evidence="2">
    <location>
        <begin position="20"/>
        <end position="207"/>
    </location>
</feature>
<reference evidence="3" key="1">
    <citation type="submission" date="2012-09" db="EMBL/GenBank/DDBJ databases">
        <authorList>
            <person name="Martin A.A."/>
        </authorList>
    </citation>
    <scope>NUCLEOTIDE SEQUENCE</scope>
</reference>
<keyword evidence="1" id="KW-0472">Membrane</keyword>
<feature type="transmembrane region" description="Helical" evidence="1">
    <location>
        <begin position="46"/>
        <end position="71"/>
    </location>
</feature>
<dbReference type="PANTHER" id="PTHR23021">
    <property type="entry name" value="SERPENTINE RECEPTOR, CLASS T"/>
    <property type="match status" value="1"/>
</dbReference>
<feature type="transmembrane region" description="Helical" evidence="1">
    <location>
        <begin position="91"/>
        <end position="113"/>
    </location>
</feature>
<keyword evidence="1" id="KW-1133">Transmembrane helix</keyword>
<keyword evidence="1" id="KW-0812">Transmembrane</keyword>
<dbReference type="InterPro" id="IPR019425">
    <property type="entry name" value="7TM_GPCR_serpentine_rcpt_Srt"/>
</dbReference>
<dbReference type="InterPro" id="IPR019430">
    <property type="entry name" value="7TM_GPCR_serpentine_rcpt_Srx"/>
</dbReference>
<accession>A0A0K0D9V9</accession>
<proteinExistence type="predicted"/>
<dbReference type="Pfam" id="PF10328">
    <property type="entry name" value="7TM_GPCR_Srx"/>
    <property type="match status" value="1"/>
</dbReference>
<organism evidence="3 4">
    <name type="scientific">Angiostrongylus cantonensis</name>
    <name type="common">Rat lungworm</name>
    <dbReference type="NCBI Taxonomy" id="6313"/>
    <lineage>
        <taxon>Eukaryota</taxon>
        <taxon>Metazoa</taxon>
        <taxon>Ecdysozoa</taxon>
        <taxon>Nematoda</taxon>
        <taxon>Chromadorea</taxon>
        <taxon>Rhabditida</taxon>
        <taxon>Rhabditina</taxon>
        <taxon>Rhabditomorpha</taxon>
        <taxon>Strongyloidea</taxon>
        <taxon>Metastrongylidae</taxon>
        <taxon>Angiostrongylus</taxon>
    </lineage>
</organism>
<name>A0A0K0D9V9_ANGCA</name>
<reference evidence="4" key="2">
    <citation type="submission" date="2017-02" db="UniProtKB">
        <authorList>
            <consortium name="WormBaseParasite"/>
        </authorList>
    </citation>
    <scope>IDENTIFICATION</scope>
</reference>
<dbReference type="AlphaFoldDB" id="A0A0K0D9V9"/>
<dbReference type="SUPFAM" id="SSF81321">
    <property type="entry name" value="Family A G protein-coupled receptor-like"/>
    <property type="match status" value="1"/>
</dbReference>
<protein>
    <submittedName>
        <fullName evidence="4">7TM_GPCR_Srx domain-containing protein</fullName>
    </submittedName>
</protein>
<evidence type="ECO:0000259" key="2">
    <source>
        <dbReference type="Pfam" id="PF10328"/>
    </source>
</evidence>
<sequence length="238" mass="27191">MANYEYPFHDHFFVFYIFLGSILLVLNLQTMMVIRRSKSLRTLSAYRIIFFGSTADAVNCAVQVAVVAFTLRAPVIHPTLNSFMGALYQTMYAMEYPTILVLAFNRFIAVVFPKKMDFIFDEKKTMIILILCCLFGAFNGALCLSGEIRLLWDPSIPSLYYTNESSFTANFMRDMDFYFGEIMFTTSLIIYVIITVFLLCNVPTTHQISPRRNSTPVALLPDIHVLGNLALYMVLSCF</sequence>
<keyword evidence="3" id="KW-1185">Reference proteome</keyword>
<dbReference type="Proteomes" id="UP000035642">
    <property type="component" value="Unassembled WGS sequence"/>
</dbReference>
<evidence type="ECO:0000256" key="1">
    <source>
        <dbReference type="SAM" id="Phobius"/>
    </source>
</evidence>
<feature type="transmembrane region" description="Helical" evidence="1">
    <location>
        <begin position="12"/>
        <end position="34"/>
    </location>
</feature>
<feature type="transmembrane region" description="Helical" evidence="1">
    <location>
        <begin position="125"/>
        <end position="152"/>
    </location>
</feature>
<feature type="transmembrane region" description="Helical" evidence="1">
    <location>
        <begin position="182"/>
        <end position="202"/>
    </location>
</feature>
<dbReference type="WBParaSite" id="ACAC_0000696701-mRNA-1">
    <property type="protein sequence ID" value="ACAC_0000696701-mRNA-1"/>
    <property type="gene ID" value="ACAC_0000696701"/>
</dbReference>
<evidence type="ECO:0000313" key="4">
    <source>
        <dbReference type="WBParaSite" id="ACAC_0000696701-mRNA-1"/>
    </source>
</evidence>
<dbReference type="Gene3D" id="1.20.1070.10">
    <property type="entry name" value="Rhodopsin 7-helix transmembrane proteins"/>
    <property type="match status" value="1"/>
</dbReference>